<comment type="caution">
    <text evidence="1">The sequence shown here is derived from an EMBL/GenBank/DDBJ whole genome shotgun (WGS) entry which is preliminary data.</text>
</comment>
<dbReference type="Proteomes" id="UP001500363">
    <property type="component" value="Unassembled WGS sequence"/>
</dbReference>
<accession>A0ABN2CDM5</accession>
<dbReference type="RefSeq" id="WP_344181737.1">
    <property type="nucleotide sequence ID" value="NZ_BAAANC010000004.1"/>
</dbReference>
<name>A0ABN2CDM5_9ACTN</name>
<dbReference type="EMBL" id="BAAANC010000004">
    <property type="protein sequence ID" value="GAA1554425.1"/>
    <property type="molecule type" value="Genomic_DNA"/>
</dbReference>
<sequence>MSRRTVSLPEAWAARLGIDATADVAQELAARFEHLTRFVLTGEMPRPGAVSAEAATAHGDLWVLAGFLADARTAMTQEVTR</sequence>
<evidence type="ECO:0000313" key="2">
    <source>
        <dbReference type="Proteomes" id="UP001500363"/>
    </source>
</evidence>
<reference evidence="1 2" key="1">
    <citation type="journal article" date="2019" name="Int. J. Syst. Evol. Microbiol.">
        <title>The Global Catalogue of Microorganisms (GCM) 10K type strain sequencing project: providing services to taxonomists for standard genome sequencing and annotation.</title>
        <authorList>
            <consortium name="The Broad Institute Genomics Platform"/>
            <consortium name="The Broad Institute Genome Sequencing Center for Infectious Disease"/>
            <person name="Wu L."/>
            <person name="Ma J."/>
        </authorList>
    </citation>
    <scope>NUCLEOTIDE SEQUENCE [LARGE SCALE GENOMIC DNA]</scope>
    <source>
        <strain evidence="1 2">JCM 14303</strain>
    </source>
</reference>
<gene>
    <name evidence="1" type="ORF">GCM10009741_68630</name>
</gene>
<evidence type="ECO:0000313" key="1">
    <source>
        <dbReference type="EMBL" id="GAA1554425.1"/>
    </source>
</evidence>
<proteinExistence type="predicted"/>
<keyword evidence="2" id="KW-1185">Reference proteome</keyword>
<organism evidence="1 2">
    <name type="scientific">Kribbella lupini</name>
    <dbReference type="NCBI Taxonomy" id="291602"/>
    <lineage>
        <taxon>Bacteria</taxon>
        <taxon>Bacillati</taxon>
        <taxon>Actinomycetota</taxon>
        <taxon>Actinomycetes</taxon>
        <taxon>Propionibacteriales</taxon>
        <taxon>Kribbellaceae</taxon>
        <taxon>Kribbella</taxon>
    </lineage>
</organism>
<protein>
    <submittedName>
        <fullName evidence="1">Uncharacterized protein</fullName>
    </submittedName>
</protein>